<feature type="compositionally biased region" description="Polar residues" evidence="3">
    <location>
        <begin position="568"/>
        <end position="600"/>
    </location>
</feature>
<dbReference type="AlphaFoldDB" id="K1PS92"/>
<accession>K1PS92</accession>
<protein>
    <submittedName>
        <fullName evidence="5">Putative tyrosinase-like protein tyr-3</fullName>
    </submittedName>
</protein>
<organism evidence="5">
    <name type="scientific">Magallana gigas</name>
    <name type="common">Pacific oyster</name>
    <name type="synonym">Crassostrea gigas</name>
    <dbReference type="NCBI Taxonomy" id="29159"/>
    <lineage>
        <taxon>Eukaryota</taxon>
        <taxon>Metazoa</taxon>
        <taxon>Spiralia</taxon>
        <taxon>Lophotrochozoa</taxon>
        <taxon>Mollusca</taxon>
        <taxon>Bivalvia</taxon>
        <taxon>Autobranchia</taxon>
        <taxon>Pteriomorphia</taxon>
        <taxon>Ostreida</taxon>
        <taxon>Ostreoidea</taxon>
        <taxon>Ostreidae</taxon>
        <taxon>Magallana</taxon>
    </lineage>
</organism>
<evidence type="ECO:0000256" key="3">
    <source>
        <dbReference type="SAM" id="MobiDB-lite"/>
    </source>
</evidence>
<evidence type="ECO:0000256" key="1">
    <source>
        <dbReference type="ARBA" id="ARBA00022723"/>
    </source>
</evidence>
<keyword evidence="1" id="KW-0479">Metal-binding</keyword>
<dbReference type="InterPro" id="IPR008922">
    <property type="entry name" value="Di-copper_centre_dom_sf"/>
</dbReference>
<dbReference type="EMBL" id="JH816628">
    <property type="protein sequence ID" value="EKC24503.1"/>
    <property type="molecule type" value="Genomic_DNA"/>
</dbReference>
<sequence>MGLVALSRLLIIRSTENIIDNNDNHVRRGYLAPVIQISRTECMRVTIAILLTLSALALGKIERMQMPRGLCSAYTDIGRQYKLPGNTKTQQEVQSLALRQYLWTTAAERSNSKIPEATVKWIEGLDRQIYNLANQQGRKKRQASWYRGQRKEIRKLNEIERLQVFDCLKTLKATTTVQPNVYDALAGVHQATKVPASRFGCGFLGFNRIFLLRLEMAMRQVCNPTITIPYWASTLEETLNDPTVSVVWSPEFFGNGYNFVETGPFGNWTDGTGRRISRNLNHIGGVLTESDIERVLERNTHYHDIFMNPRTKDFANTLEGINYNVHGYVGGTMNRLDRAAYDPVFIFHYAYIDHLFEKARENFRMKGFNPANDYPNCPGIHDSQAPMANFTFFRNIDGLNDIWTNQYFYYDDVPTCSALNRDCGTPYLTCANIDGQWKCQSTVTKYAFDTSPEVPMASNLLNQQLPGQQFPAPVNNPNAAFPGLNGPSNPLGGIVPNQPRGPPQPNLAQMGGFGSQQTAMNPGQPNLEPNVPVPQTVVGPRPQMGPSSLNSQFGAASNPLPEQPNPDPTQGHTGLGQTHSISGVPNTLGSGMSHFGNQIIHSLPVQSNPQQPPSQGHMQLPQSPHGNQQQSVQGNVHPQHGNMQNGVHSPFNPFEQANQNVGMELPVMGTVTGMELPVIDPPSPNQVDPHMHMNPFDQFGPSPVASGPEQSQVQNPMPQVATTAPPVAINPPQVQPMNTAIGPQPAPPMPKSTPVAPQVKQKAPSIISNLNVPGNNPQAPGGNFFSWRQNPHNSFSIRRQRRSVFSDLPTPLNNDITSWIHELAYPIQNTYEIDGVADSSKWLYVPIAIKTMRAPNHTYEINGYKNGLMSTYDIYDPRTSNQFQRRLKVDQLPQRTHSSISGSGASKVYLKSDGLSYEGSYLDYVLVDNRMPISEYVGYVAIKDPKFGRSQSFISVFDSLGELCKPRCATSRSRSNPKYRPCSGLIEADTSNPEMAYKSIPDAVLDMWTIKDPYPPRVSRPPYLEFLCDNTNTLYWDGCENDRYQ</sequence>
<reference evidence="5" key="1">
    <citation type="journal article" date="2012" name="Nature">
        <title>The oyster genome reveals stress adaptation and complexity of shell formation.</title>
        <authorList>
            <person name="Zhang G."/>
            <person name="Fang X."/>
            <person name="Guo X."/>
            <person name="Li L."/>
            <person name="Luo R."/>
            <person name="Xu F."/>
            <person name="Yang P."/>
            <person name="Zhang L."/>
            <person name="Wang X."/>
            <person name="Qi H."/>
            <person name="Xiong Z."/>
            <person name="Que H."/>
            <person name="Xie Y."/>
            <person name="Holland P.W."/>
            <person name="Paps J."/>
            <person name="Zhu Y."/>
            <person name="Wu F."/>
            <person name="Chen Y."/>
            <person name="Wang J."/>
            <person name="Peng C."/>
            <person name="Meng J."/>
            <person name="Yang L."/>
            <person name="Liu J."/>
            <person name="Wen B."/>
            <person name="Zhang N."/>
            <person name="Huang Z."/>
            <person name="Zhu Q."/>
            <person name="Feng Y."/>
            <person name="Mount A."/>
            <person name="Hedgecock D."/>
            <person name="Xu Z."/>
            <person name="Liu Y."/>
            <person name="Domazet-Loso T."/>
            <person name="Du Y."/>
            <person name="Sun X."/>
            <person name="Zhang S."/>
            <person name="Liu B."/>
            <person name="Cheng P."/>
            <person name="Jiang X."/>
            <person name="Li J."/>
            <person name="Fan D."/>
            <person name="Wang W."/>
            <person name="Fu W."/>
            <person name="Wang T."/>
            <person name="Wang B."/>
            <person name="Zhang J."/>
            <person name="Peng Z."/>
            <person name="Li Y."/>
            <person name="Li N."/>
            <person name="Wang J."/>
            <person name="Chen M."/>
            <person name="He Y."/>
            <person name="Tan F."/>
            <person name="Song X."/>
            <person name="Zheng Q."/>
            <person name="Huang R."/>
            <person name="Yang H."/>
            <person name="Du X."/>
            <person name="Chen L."/>
            <person name="Yang M."/>
            <person name="Gaffney P.M."/>
            <person name="Wang S."/>
            <person name="Luo L."/>
            <person name="She Z."/>
            <person name="Ming Y."/>
            <person name="Huang W."/>
            <person name="Zhang S."/>
            <person name="Huang B."/>
            <person name="Zhang Y."/>
            <person name="Qu T."/>
            <person name="Ni P."/>
            <person name="Miao G."/>
            <person name="Wang J."/>
            <person name="Wang Q."/>
            <person name="Steinberg C.E."/>
            <person name="Wang H."/>
            <person name="Li N."/>
            <person name="Qian L."/>
            <person name="Zhang G."/>
            <person name="Li Y."/>
            <person name="Yang H."/>
            <person name="Liu X."/>
            <person name="Wang J."/>
            <person name="Yin Y."/>
            <person name="Wang J."/>
        </authorList>
    </citation>
    <scope>NUCLEOTIDE SEQUENCE [LARGE SCALE GENOMIC DNA]</scope>
    <source>
        <strain evidence="5">05x7-T-G4-1.051#20</strain>
    </source>
</reference>
<proteinExistence type="predicted"/>
<feature type="compositionally biased region" description="Low complexity" evidence="3">
    <location>
        <begin position="602"/>
        <end position="615"/>
    </location>
</feature>
<feature type="compositionally biased region" description="Polar residues" evidence="3">
    <location>
        <begin position="545"/>
        <end position="555"/>
    </location>
</feature>
<name>K1PS92_MAGGI</name>
<dbReference type="InterPro" id="IPR050316">
    <property type="entry name" value="Tyrosinase/Hemocyanin"/>
</dbReference>
<dbReference type="InParanoid" id="K1PS92"/>
<feature type="domain" description="Tyrosinase copper-binding" evidence="4">
    <location>
        <begin position="180"/>
        <end position="357"/>
    </location>
</feature>
<keyword evidence="2" id="KW-0186">Copper</keyword>
<evidence type="ECO:0000313" key="5">
    <source>
        <dbReference type="EMBL" id="EKC24503.1"/>
    </source>
</evidence>
<feature type="region of interest" description="Disordered" evidence="3">
    <location>
        <begin position="495"/>
        <end position="655"/>
    </location>
</feature>
<dbReference type="InterPro" id="IPR002227">
    <property type="entry name" value="Tyrosinase_Cu-bd"/>
</dbReference>
<dbReference type="GO" id="GO:0016491">
    <property type="term" value="F:oxidoreductase activity"/>
    <property type="evidence" value="ECO:0007669"/>
    <property type="project" value="InterPro"/>
</dbReference>
<dbReference type="GO" id="GO:0046872">
    <property type="term" value="F:metal ion binding"/>
    <property type="evidence" value="ECO:0007669"/>
    <property type="project" value="UniProtKB-KW"/>
</dbReference>
<dbReference type="Gene3D" id="1.10.1280.10">
    <property type="entry name" value="Di-copper center containing domain from catechol oxidase"/>
    <property type="match status" value="1"/>
</dbReference>
<dbReference type="PANTHER" id="PTHR11474:SF126">
    <property type="entry name" value="TYROSINASE-LIKE PROTEIN TYR-1-RELATED"/>
    <property type="match status" value="1"/>
</dbReference>
<dbReference type="SUPFAM" id="SSF48056">
    <property type="entry name" value="Di-copper centre-containing domain"/>
    <property type="match status" value="1"/>
</dbReference>
<evidence type="ECO:0000259" key="4">
    <source>
        <dbReference type="Pfam" id="PF00264"/>
    </source>
</evidence>
<feature type="compositionally biased region" description="Polar residues" evidence="3">
    <location>
        <begin position="515"/>
        <end position="524"/>
    </location>
</feature>
<feature type="compositionally biased region" description="Polar residues" evidence="3">
    <location>
        <begin position="616"/>
        <end position="647"/>
    </location>
</feature>
<gene>
    <name evidence="5" type="ORF">CGI_10012743</name>
</gene>
<dbReference type="HOGENOM" id="CLU_291909_0_0_1"/>
<dbReference type="Pfam" id="PF00264">
    <property type="entry name" value="Tyrosinase"/>
    <property type="match status" value="1"/>
</dbReference>
<dbReference type="PANTHER" id="PTHR11474">
    <property type="entry name" value="TYROSINASE FAMILY MEMBER"/>
    <property type="match status" value="1"/>
</dbReference>
<evidence type="ECO:0000256" key="2">
    <source>
        <dbReference type="ARBA" id="ARBA00023008"/>
    </source>
</evidence>